<organism evidence="7">
    <name type="scientific">Pseudomonas fluorescens (strain SBW25)</name>
    <dbReference type="NCBI Taxonomy" id="216595"/>
    <lineage>
        <taxon>Bacteria</taxon>
        <taxon>Pseudomonadati</taxon>
        <taxon>Pseudomonadota</taxon>
        <taxon>Gammaproteobacteria</taxon>
        <taxon>Pseudomonadales</taxon>
        <taxon>Pseudomonadaceae</taxon>
        <taxon>Pseudomonas</taxon>
    </lineage>
</organism>
<evidence type="ECO:0000256" key="2">
    <source>
        <dbReference type="ARBA" id="ARBA00005866"/>
    </source>
</evidence>
<dbReference type="InterPro" id="IPR025532">
    <property type="entry name" value="G6P_1-epimerase"/>
</dbReference>
<dbReference type="CDD" id="cd09020">
    <property type="entry name" value="D-hex-6-P-epi_like"/>
    <property type="match status" value="1"/>
</dbReference>
<dbReference type="InterPro" id="IPR011013">
    <property type="entry name" value="Gal_mutarotase_sf_dom"/>
</dbReference>
<dbReference type="SUPFAM" id="SSF74650">
    <property type="entry name" value="Galactose mutarotase-like"/>
    <property type="match status" value="1"/>
</dbReference>
<dbReference type="InterPro" id="IPR014718">
    <property type="entry name" value="GH-type_carb-bd"/>
</dbReference>
<comment type="catalytic activity">
    <reaction evidence="1">
        <text>alpha-D-glucose 6-phosphate = beta-D-glucose 6-phosphate</text>
        <dbReference type="Rhea" id="RHEA:16249"/>
        <dbReference type="ChEBI" id="CHEBI:58225"/>
        <dbReference type="ChEBI" id="CHEBI:58247"/>
        <dbReference type="EC" id="5.1.3.15"/>
    </reaction>
</comment>
<proteinExistence type="inferred from homology"/>
<sequence>MPHCLPLRVSVMPTPHVETVKIDELDCWRIRHNGAELMIAQQGAHIFSYGREGEQPLIWPNPEAMFKKGKGIRTGVPVCWPWFGVFDRNPQSVKAMRQSEQPAGAHGFVRTALWELADTTLEGEALRVDLQLPVPAGGFPGWPHQVDLTLSLLLDDQLHIRLTSHNRGTETVTLSQALHTYFAVSDVRNVQVEGLDGGAYIDTADGWTEKTQSGLLHFTAETDRIYLDTPSQLNIVDKDWQRRIQLTAEGSKSTVIWNPWTERAKAFDDMADDGWQGMLCIETANVLDDVVSLAPGESHTLGVSITAVAL</sequence>
<dbReference type="GO" id="GO:0030246">
    <property type="term" value="F:carbohydrate binding"/>
    <property type="evidence" value="ECO:0007669"/>
    <property type="project" value="UniProtKB-UniRule"/>
</dbReference>
<evidence type="ECO:0000256" key="4">
    <source>
        <dbReference type="PIRNR" id="PIRNR016020"/>
    </source>
</evidence>
<dbReference type="PANTHER" id="PTHR11122:SF13">
    <property type="entry name" value="GLUCOSE-6-PHOSPHATE 1-EPIMERASE"/>
    <property type="match status" value="1"/>
</dbReference>
<gene>
    <name evidence="7" type="ordered locus">PFLU_6051</name>
</gene>
<name>C3K4D8_PSEFS</name>
<evidence type="ECO:0000256" key="1">
    <source>
        <dbReference type="ARBA" id="ARBA00001096"/>
    </source>
</evidence>
<protein>
    <recommendedName>
        <fullName evidence="4">Putative glucose-6-phosphate 1-epimerase</fullName>
        <ecNumber evidence="4">5.1.3.15</ecNumber>
    </recommendedName>
</protein>
<dbReference type="KEGG" id="pfs:PFLU_6051"/>
<comment type="similarity">
    <text evidence="2 4">Belongs to the glucose-6-phosphate 1-epimerase family.</text>
</comment>
<evidence type="ECO:0000313" key="7">
    <source>
        <dbReference type="EMBL" id="CAY53616.1"/>
    </source>
</evidence>
<dbReference type="InterPro" id="IPR008183">
    <property type="entry name" value="Aldose_1/G6P_1-epimerase"/>
</dbReference>
<accession>C3K4D8</accession>
<dbReference type="EMBL" id="OV986001">
    <property type="protein sequence ID" value="CAI2800178.1"/>
    <property type="molecule type" value="Genomic_DNA"/>
</dbReference>
<feature type="active site" evidence="5">
    <location>
        <position position="282"/>
    </location>
</feature>
<dbReference type="EC" id="5.1.3.15" evidence="4"/>
<keyword evidence="3 4" id="KW-0413">Isomerase</keyword>
<dbReference type="PANTHER" id="PTHR11122">
    <property type="entry name" value="APOSPORY-ASSOCIATED PROTEIN C-RELATED"/>
    <property type="match status" value="1"/>
</dbReference>
<dbReference type="HOGENOM" id="CLU_048345_4_0_6"/>
<dbReference type="AlphaFoldDB" id="C3K4D8"/>
<feature type="active site" evidence="5">
    <location>
        <position position="179"/>
    </location>
</feature>
<reference evidence="7" key="1">
    <citation type="journal article" date="2009" name="Genome Biol.">
        <title>Genomic and genetic analyses of diversity and plant interactions of Pseudomonas fluorescens.</title>
        <authorList>
            <person name="Silby M.W."/>
            <person name="Cerdeno-Tarraga A.M."/>
            <person name="Vernikos G.S."/>
            <person name="Giddens S.R."/>
            <person name="Jackson R.W."/>
            <person name="Preston G.M."/>
            <person name="Zhang X.X."/>
            <person name="Moon C.D."/>
            <person name="Gehrig S.M."/>
            <person name="Godfrey S.A."/>
            <person name="Knight C.G."/>
            <person name="Malone J.G."/>
            <person name="Robinson Z."/>
            <person name="Spiers A.J."/>
            <person name="Harris S."/>
            <person name="Challis G.L."/>
            <person name="Yaxley A.M."/>
            <person name="Harris D."/>
            <person name="Seeger K."/>
            <person name="Murphy L."/>
            <person name="Rutter S."/>
            <person name="Squares R."/>
            <person name="Quail M.A."/>
            <person name="Saunders E."/>
            <person name="Mavromatis K."/>
            <person name="Brettin T.S."/>
            <person name="Bentley S.D."/>
            <person name="Hothersall J."/>
            <person name="Stephens E."/>
            <person name="Thomas C.M."/>
            <person name="Parkhill J."/>
            <person name="Levy S.B."/>
            <person name="Rainey P.B."/>
            <person name="Thomson N.R."/>
        </authorList>
    </citation>
    <scope>NUCLEOTIDE SEQUENCE [LARGE SCALE GENOMIC DNA]</scope>
    <source>
        <strain evidence="7">SBW25</strain>
    </source>
</reference>
<dbReference type="Gene3D" id="2.70.98.10">
    <property type="match status" value="1"/>
</dbReference>
<dbReference type="GO" id="GO:0005975">
    <property type="term" value="P:carbohydrate metabolic process"/>
    <property type="evidence" value="ECO:0007669"/>
    <property type="project" value="InterPro"/>
</dbReference>
<dbReference type="Pfam" id="PF01263">
    <property type="entry name" value="Aldose_epim"/>
    <property type="match status" value="1"/>
</dbReference>
<dbReference type="Proteomes" id="UP001152918">
    <property type="component" value="Chromosome"/>
</dbReference>
<evidence type="ECO:0000256" key="3">
    <source>
        <dbReference type="ARBA" id="ARBA00023235"/>
    </source>
</evidence>
<dbReference type="eggNOG" id="COG0676">
    <property type="taxonomic scope" value="Bacteria"/>
</dbReference>
<dbReference type="EMBL" id="AM181176">
    <property type="protein sequence ID" value="CAY53616.1"/>
    <property type="molecule type" value="Genomic_DNA"/>
</dbReference>
<evidence type="ECO:0000256" key="5">
    <source>
        <dbReference type="PIRSR" id="PIRSR016020-1"/>
    </source>
</evidence>
<evidence type="ECO:0000313" key="6">
    <source>
        <dbReference type="EMBL" id="CAI2800178.1"/>
    </source>
</evidence>
<dbReference type="PIRSF" id="PIRSF016020">
    <property type="entry name" value="PHexose_mutarotase"/>
    <property type="match status" value="1"/>
</dbReference>
<dbReference type="GO" id="GO:0047938">
    <property type="term" value="F:glucose-6-phosphate 1-epimerase activity"/>
    <property type="evidence" value="ECO:0007669"/>
    <property type="project" value="UniProtKB-UniRule"/>
</dbReference>
<reference evidence="6" key="2">
    <citation type="submission" date="2023-10" db="EMBL/GenBank/DDBJ databases">
        <authorList>
            <person name="Fortmann-Grote C."/>
        </authorList>
    </citation>
    <scope>NUCLEOTIDE SEQUENCE</scope>
    <source>
        <strain evidence="6">SBW25</strain>
    </source>
</reference>